<evidence type="ECO:0000256" key="10">
    <source>
        <dbReference type="ARBA" id="ARBA00023239"/>
    </source>
</evidence>
<keyword evidence="9 12" id="KW-0057">Aromatic amino acid biosynthesis</keyword>
<accession>A0A3R5V0V1</accession>
<dbReference type="InterPro" id="IPR023026">
    <property type="entry name" value="Trp_synth_beta/beta-like"/>
</dbReference>
<evidence type="ECO:0000256" key="3">
    <source>
        <dbReference type="ARBA" id="ARBA00004733"/>
    </source>
</evidence>
<dbReference type="EMBL" id="CP035108">
    <property type="protein sequence ID" value="QAR32844.1"/>
    <property type="molecule type" value="Genomic_DNA"/>
</dbReference>
<dbReference type="PROSITE" id="PS00168">
    <property type="entry name" value="TRP_SYNTHASE_BETA"/>
    <property type="match status" value="1"/>
</dbReference>
<dbReference type="InterPro" id="IPR006653">
    <property type="entry name" value="Trp_synth_b_CS"/>
</dbReference>
<dbReference type="AlphaFoldDB" id="A0A3R5V0V1"/>
<feature type="domain" description="Tryptophan synthase beta chain-like PALP" evidence="13">
    <location>
        <begin position="77"/>
        <end position="413"/>
    </location>
</feature>
<evidence type="ECO:0000256" key="7">
    <source>
        <dbReference type="ARBA" id="ARBA00022822"/>
    </source>
</evidence>
<gene>
    <name evidence="12" type="primary">trpB</name>
    <name evidence="14" type="ORF">EP073_05330</name>
</gene>
<protein>
    <recommendedName>
        <fullName evidence="12">Tryptophan synthase beta chain</fullName>
        <ecNumber evidence="12">4.2.1.20</ecNumber>
    </recommendedName>
</protein>
<dbReference type="Proteomes" id="UP000287502">
    <property type="component" value="Chromosome"/>
</dbReference>
<dbReference type="RefSeq" id="WP_128466130.1">
    <property type="nucleotide sequence ID" value="NZ_CP035108.1"/>
</dbReference>
<dbReference type="PANTHER" id="PTHR48077:SF6">
    <property type="entry name" value="TRYPTOPHAN SYNTHASE"/>
    <property type="match status" value="1"/>
</dbReference>
<comment type="subunit">
    <text evidence="5 12">Tetramer of two alpha and two beta chains.</text>
</comment>
<dbReference type="GO" id="GO:0004834">
    <property type="term" value="F:tryptophan synthase activity"/>
    <property type="evidence" value="ECO:0007669"/>
    <property type="project" value="UniProtKB-UniRule"/>
</dbReference>
<keyword evidence="8 12" id="KW-0663">Pyridoxal phosphate</keyword>
<keyword evidence="15" id="KW-1185">Reference proteome</keyword>
<evidence type="ECO:0000256" key="6">
    <source>
        <dbReference type="ARBA" id="ARBA00022605"/>
    </source>
</evidence>
<dbReference type="HAMAP" id="MF_00133">
    <property type="entry name" value="Trp_synth_beta"/>
    <property type="match status" value="1"/>
</dbReference>
<dbReference type="UniPathway" id="UPA00035">
    <property type="reaction ID" value="UER00044"/>
</dbReference>
<keyword evidence="6 12" id="KW-0028">Amino-acid biosynthesis</keyword>
<dbReference type="KEGG" id="gtl:EP073_05330"/>
<sequence>MDKDRVYLDKSEIPKQWYNIMADMPKLPAPPISPITGKPVAPEELLAIFPPALLEQEMTDKRWIDIPDEVREIISLWRPSPLIRARRLEKALGTPAKIYYKHEGVSPAGSHKTNTAVAQAYYNKEAGIKRLTTETGAGQWGSALSFSCAQFGMECRVYMVKVSYFQKPYRKAFMKMFGAEIFPSPSELTNAGREALKRNPDMPGSLGLAISEAVEEAAGRSDTNYALGSVLNHVCLHQTVIGLETQKQFAKIGAYPDMIFASCGGGSNFAGIAFPFVLDKINGKKVTAVAVEPASCPTLTKGIYTYDYGDVAKLTPIMQMYTLGHDFEPPAIHSGGLRYHGESPLVSALYNQGLITAQSVPQLEVFSSALMFAKEEGIVPAPESSHAIAATIKEALKCKESGEAKTLLFCLSGHGHFDMMSYEAFTDGKLEDYAYPEAAIAESLKNLPEVK</sequence>
<dbReference type="GO" id="GO:0052684">
    <property type="term" value="F:L-serine hydro-lyase (adding indole, L-tryptophan-forming) activity"/>
    <property type="evidence" value="ECO:0007669"/>
    <property type="project" value="TreeGrafter"/>
</dbReference>
<dbReference type="InterPro" id="IPR006316">
    <property type="entry name" value="Trp_synth_b-like"/>
</dbReference>
<dbReference type="GO" id="GO:0005737">
    <property type="term" value="C:cytoplasm"/>
    <property type="evidence" value="ECO:0007669"/>
    <property type="project" value="TreeGrafter"/>
</dbReference>
<evidence type="ECO:0000313" key="15">
    <source>
        <dbReference type="Proteomes" id="UP000287502"/>
    </source>
</evidence>
<comment type="pathway">
    <text evidence="3 12">Amino-acid biosynthesis; L-tryptophan biosynthesis; L-tryptophan from chorismate: step 5/5.</text>
</comment>
<dbReference type="GO" id="GO:0030170">
    <property type="term" value="F:pyridoxal phosphate binding"/>
    <property type="evidence" value="ECO:0007669"/>
    <property type="project" value="InterPro"/>
</dbReference>
<name>A0A3R5V0V1_9BACT</name>
<comment type="cofactor">
    <cofactor evidence="1 12">
        <name>pyridoxal 5'-phosphate</name>
        <dbReference type="ChEBI" id="CHEBI:597326"/>
    </cofactor>
</comment>
<comment type="function">
    <text evidence="2 12">The beta subunit is responsible for the synthesis of L-tryptophan from indole and L-serine.</text>
</comment>
<evidence type="ECO:0000256" key="2">
    <source>
        <dbReference type="ARBA" id="ARBA00002786"/>
    </source>
</evidence>
<dbReference type="Gene3D" id="3.40.50.1100">
    <property type="match status" value="2"/>
</dbReference>
<dbReference type="PANTHER" id="PTHR48077">
    <property type="entry name" value="TRYPTOPHAN SYNTHASE-RELATED"/>
    <property type="match status" value="1"/>
</dbReference>
<dbReference type="NCBIfam" id="TIGR01415">
    <property type="entry name" value="trpB_rel"/>
    <property type="match status" value="1"/>
</dbReference>
<evidence type="ECO:0000256" key="8">
    <source>
        <dbReference type="ARBA" id="ARBA00022898"/>
    </source>
</evidence>
<dbReference type="InterPro" id="IPR006654">
    <property type="entry name" value="Trp_synth_beta"/>
</dbReference>
<evidence type="ECO:0000256" key="5">
    <source>
        <dbReference type="ARBA" id="ARBA00011270"/>
    </source>
</evidence>
<evidence type="ECO:0000256" key="1">
    <source>
        <dbReference type="ARBA" id="ARBA00001933"/>
    </source>
</evidence>
<organism evidence="14 15">
    <name type="scientific">Geovibrio thiophilus</name>
    <dbReference type="NCBI Taxonomy" id="139438"/>
    <lineage>
        <taxon>Bacteria</taxon>
        <taxon>Pseudomonadati</taxon>
        <taxon>Deferribacterota</taxon>
        <taxon>Deferribacteres</taxon>
        <taxon>Deferribacterales</taxon>
        <taxon>Geovibrionaceae</taxon>
        <taxon>Geovibrio</taxon>
    </lineage>
</organism>
<evidence type="ECO:0000256" key="9">
    <source>
        <dbReference type="ARBA" id="ARBA00023141"/>
    </source>
</evidence>
<evidence type="ECO:0000256" key="12">
    <source>
        <dbReference type="HAMAP-Rule" id="MF_00133"/>
    </source>
</evidence>
<dbReference type="CDD" id="cd06446">
    <property type="entry name" value="Trp-synth_B"/>
    <property type="match status" value="1"/>
</dbReference>
<evidence type="ECO:0000256" key="11">
    <source>
        <dbReference type="ARBA" id="ARBA00049047"/>
    </source>
</evidence>
<dbReference type="Pfam" id="PF00291">
    <property type="entry name" value="PALP"/>
    <property type="match status" value="1"/>
</dbReference>
<dbReference type="EC" id="4.2.1.20" evidence="12"/>
<dbReference type="NCBIfam" id="NF009057">
    <property type="entry name" value="PRK12391.1"/>
    <property type="match status" value="1"/>
</dbReference>
<comment type="catalytic activity">
    <reaction evidence="11 12">
        <text>(1S,2R)-1-C-(indol-3-yl)glycerol 3-phosphate + L-serine = D-glyceraldehyde 3-phosphate + L-tryptophan + H2O</text>
        <dbReference type="Rhea" id="RHEA:10532"/>
        <dbReference type="ChEBI" id="CHEBI:15377"/>
        <dbReference type="ChEBI" id="CHEBI:33384"/>
        <dbReference type="ChEBI" id="CHEBI:57912"/>
        <dbReference type="ChEBI" id="CHEBI:58866"/>
        <dbReference type="ChEBI" id="CHEBI:59776"/>
        <dbReference type="EC" id="4.2.1.20"/>
    </reaction>
</comment>
<proteinExistence type="inferred from homology"/>
<evidence type="ECO:0000313" key="14">
    <source>
        <dbReference type="EMBL" id="QAR32844.1"/>
    </source>
</evidence>
<reference evidence="14 15" key="1">
    <citation type="submission" date="2019-01" db="EMBL/GenBank/DDBJ databases">
        <title>Geovibrio thiophilus DSM 11263, complete genome.</title>
        <authorList>
            <person name="Spring S."/>
            <person name="Bunk B."/>
            <person name="Sproer C."/>
        </authorList>
    </citation>
    <scope>NUCLEOTIDE SEQUENCE [LARGE SCALE GENOMIC DNA]</scope>
    <source>
        <strain evidence="14 15">DSM 11263</strain>
    </source>
</reference>
<dbReference type="InterPro" id="IPR036052">
    <property type="entry name" value="TrpB-like_PALP_sf"/>
</dbReference>
<feature type="modified residue" description="N6-(pyridoxal phosphate)lysine" evidence="12">
    <location>
        <position position="112"/>
    </location>
</feature>
<dbReference type="InterPro" id="IPR001926">
    <property type="entry name" value="TrpB-like_PALP"/>
</dbReference>
<evidence type="ECO:0000259" key="13">
    <source>
        <dbReference type="Pfam" id="PF00291"/>
    </source>
</evidence>
<keyword evidence="10 12" id="KW-0456">Lyase</keyword>
<comment type="similarity">
    <text evidence="4 12">Belongs to the TrpB family.</text>
</comment>
<evidence type="ECO:0000256" key="4">
    <source>
        <dbReference type="ARBA" id="ARBA00009982"/>
    </source>
</evidence>
<dbReference type="PIRSF" id="PIRSF500824">
    <property type="entry name" value="TrpB_prok"/>
    <property type="match status" value="1"/>
</dbReference>
<dbReference type="SUPFAM" id="SSF53686">
    <property type="entry name" value="Tryptophan synthase beta subunit-like PLP-dependent enzymes"/>
    <property type="match status" value="1"/>
</dbReference>
<keyword evidence="7 12" id="KW-0822">Tryptophan biosynthesis</keyword>
<dbReference type="PIRSF" id="PIRSF001413">
    <property type="entry name" value="Trp_syn_beta"/>
    <property type="match status" value="1"/>
</dbReference>
<dbReference type="OrthoDB" id="9766131at2"/>